<feature type="compositionally biased region" description="Polar residues" evidence="1">
    <location>
        <begin position="528"/>
        <end position="542"/>
    </location>
</feature>
<name>A0A8K0TRH3_9PEZI</name>
<dbReference type="AlphaFoldDB" id="A0A8K0TRH3"/>
<keyword evidence="4" id="KW-1185">Reference proteome</keyword>
<dbReference type="InterPro" id="IPR011990">
    <property type="entry name" value="TPR-like_helical_dom_sf"/>
</dbReference>
<dbReference type="GO" id="GO:0043531">
    <property type="term" value="F:ADP binding"/>
    <property type="evidence" value="ECO:0007669"/>
    <property type="project" value="InterPro"/>
</dbReference>
<organism evidence="3 4">
    <name type="scientific">Plectosphaerella cucumerina</name>
    <dbReference type="NCBI Taxonomy" id="40658"/>
    <lineage>
        <taxon>Eukaryota</taxon>
        <taxon>Fungi</taxon>
        <taxon>Dikarya</taxon>
        <taxon>Ascomycota</taxon>
        <taxon>Pezizomycotina</taxon>
        <taxon>Sordariomycetes</taxon>
        <taxon>Hypocreomycetidae</taxon>
        <taxon>Glomerellales</taxon>
        <taxon>Plectosphaerellaceae</taxon>
        <taxon>Plectosphaerella</taxon>
    </lineage>
</organism>
<feature type="domain" description="NB-ARC" evidence="2">
    <location>
        <begin position="106"/>
        <end position="272"/>
    </location>
</feature>
<dbReference type="Proteomes" id="UP000813385">
    <property type="component" value="Unassembled WGS sequence"/>
</dbReference>
<reference evidence="3" key="1">
    <citation type="journal article" date="2021" name="Nat. Commun.">
        <title>Genetic determinants of endophytism in the Arabidopsis root mycobiome.</title>
        <authorList>
            <person name="Mesny F."/>
            <person name="Miyauchi S."/>
            <person name="Thiergart T."/>
            <person name="Pickel B."/>
            <person name="Atanasova L."/>
            <person name="Karlsson M."/>
            <person name="Huettel B."/>
            <person name="Barry K.W."/>
            <person name="Haridas S."/>
            <person name="Chen C."/>
            <person name="Bauer D."/>
            <person name="Andreopoulos W."/>
            <person name="Pangilinan J."/>
            <person name="LaButti K."/>
            <person name="Riley R."/>
            <person name="Lipzen A."/>
            <person name="Clum A."/>
            <person name="Drula E."/>
            <person name="Henrissat B."/>
            <person name="Kohler A."/>
            <person name="Grigoriev I.V."/>
            <person name="Martin F.M."/>
            <person name="Hacquard S."/>
        </authorList>
    </citation>
    <scope>NUCLEOTIDE SEQUENCE</scope>
    <source>
        <strain evidence="3">MPI-CAGE-AT-0016</strain>
    </source>
</reference>
<feature type="region of interest" description="Disordered" evidence="1">
    <location>
        <begin position="524"/>
        <end position="567"/>
    </location>
</feature>
<keyword evidence="3" id="KW-0378">Hydrolase</keyword>
<evidence type="ECO:0000256" key="1">
    <source>
        <dbReference type="SAM" id="MobiDB-lite"/>
    </source>
</evidence>
<evidence type="ECO:0000313" key="4">
    <source>
        <dbReference type="Proteomes" id="UP000813385"/>
    </source>
</evidence>
<gene>
    <name evidence="3" type="ORF">B0T11DRAFT_29068</name>
</gene>
<dbReference type="InterPro" id="IPR002182">
    <property type="entry name" value="NB-ARC"/>
</dbReference>
<dbReference type="EMBL" id="JAGPXD010000001">
    <property type="protein sequence ID" value="KAH7377184.1"/>
    <property type="molecule type" value="Genomic_DNA"/>
</dbReference>
<dbReference type="Gene3D" id="1.25.40.10">
    <property type="entry name" value="Tetratricopeptide repeat domain"/>
    <property type="match status" value="1"/>
</dbReference>
<dbReference type="SUPFAM" id="SSF52540">
    <property type="entry name" value="P-loop containing nucleoside triphosphate hydrolases"/>
    <property type="match status" value="1"/>
</dbReference>
<proteinExistence type="predicted"/>
<dbReference type="OrthoDB" id="5086500at2759"/>
<comment type="caution">
    <text evidence="3">The sequence shown here is derived from an EMBL/GenBank/DDBJ whole genome shotgun (WGS) entry which is preliminary data.</text>
</comment>
<evidence type="ECO:0000259" key="2">
    <source>
        <dbReference type="Pfam" id="PF00931"/>
    </source>
</evidence>
<protein>
    <submittedName>
        <fullName evidence="3">P-loop containing nucleoside triphosphate hydrolase protein</fullName>
    </submittedName>
</protein>
<sequence length="567" mass="63634">MTGVRGFSGKVVGDFSSSIGLHDEKTESIDADHRQMVKSVDRHDARYRAIFGVLRLFVRQAVGSERSSRPQPLNPEDTQETSSGIPARTARFLVPFQRNKKFVGREDLLQDVGDRLFDVDGPQTMAIVGLGGVGKTQVALQMAYWAKEHRPECSVFWLPALSMPAFDQACVQLARESGLEGPDKEDPKELLRRYHESARSGDWLLIIDNADDRDTIFGNAKWPGLQRHLSKNTHRRLLFTTRSMDVALAVADESVVELAEMSDGEAWEFLKTLLPRMPWDDDSEALLRELTNLPLAISQAAAYIKRNKTRIPKYLSLLRKTQKEAIGLLTREFPDPTRYEVSRHAVATTWLVSFEQIRRDDRPAADLLSFISQIEPRAIPQSLLPMPGTEEEFVHAVGTLKGYAFLQEREDAEMFDMHRLVHLATQAWIDGEGPAKGVRVAAVTHLAPLFRTDDWAQRKRWRQSMPHVLKMIEADTSEAGLGEDKCDLGYWAARCLQVEGRIGEAVELLERVVAPWTKMLAEDHPSRMASQHSARNCVSSQRPGKRGGYSAGARRDSTSDDAGGKSP</sequence>
<dbReference type="PANTHER" id="PTHR46082:SF6">
    <property type="entry name" value="AAA+ ATPASE DOMAIN-CONTAINING PROTEIN-RELATED"/>
    <property type="match status" value="1"/>
</dbReference>
<accession>A0A8K0TRH3</accession>
<dbReference type="InterPro" id="IPR053137">
    <property type="entry name" value="NLR-like"/>
</dbReference>
<evidence type="ECO:0000313" key="3">
    <source>
        <dbReference type="EMBL" id="KAH7377184.1"/>
    </source>
</evidence>
<dbReference type="Gene3D" id="3.40.50.300">
    <property type="entry name" value="P-loop containing nucleotide triphosphate hydrolases"/>
    <property type="match status" value="1"/>
</dbReference>
<dbReference type="GO" id="GO:0016787">
    <property type="term" value="F:hydrolase activity"/>
    <property type="evidence" value="ECO:0007669"/>
    <property type="project" value="UniProtKB-KW"/>
</dbReference>
<dbReference type="InterPro" id="IPR027417">
    <property type="entry name" value="P-loop_NTPase"/>
</dbReference>
<feature type="region of interest" description="Disordered" evidence="1">
    <location>
        <begin position="65"/>
        <end position="84"/>
    </location>
</feature>
<dbReference type="PANTHER" id="PTHR46082">
    <property type="entry name" value="ATP/GTP-BINDING PROTEIN-RELATED"/>
    <property type="match status" value="1"/>
</dbReference>
<dbReference type="Pfam" id="PF00931">
    <property type="entry name" value="NB-ARC"/>
    <property type="match status" value="1"/>
</dbReference>